<keyword evidence="3" id="KW-1185">Reference proteome</keyword>
<feature type="transmembrane region" description="Helical" evidence="1">
    <location>
        <begin position="266"/>
        <end position="283"/>
    </location>
</feature>
<feature type="transmembrane region" description="Helical" evidence="1">
    <location>
        <begin position="432"/>
        <end position="450"/>
    </location>
</feature>
<proteinExistence type="predicted"/>
<dbReference type="STRING" id="1457250.GCA_000755225_02904"/>
<dbReference type="EMBL" id="CP031310">
    <property type="protein sequence ID" value="QCC50271.1"/>
    <property type="molecule type" value="Genomic_DNA"/>
</dbReference>
<feature type="transmembrane region" description="Helical" evidence="1">
    <location>
        <begin position="385"/>
        <end position="411"/>
    </location>
</feature>
<evidence type="ECO:0000256" key="1">
    <source>
        <dbReference type="SAM" id="Phobius"/>
    </source>
</evidence>
<feature type="transmembrane region" description="Helical" evidence="1">
    <location>
        <begin position="303"/>
        <end position="323"/>
    </location>
</feature>
<feature type="transmembrane region" description="Helical" evidence="1">
    <location>
        <begin position="44"/>
        <end position="66"/>
    </location>
</feature>
<evidence type="ECO:0000313" key="3">
    <source>
        <dbReference type="Proteomes" id="UP000296706"/>
    </source>
</evidence>
<keyword evidence="1" id="KW-0812">Transmembrane</keyword>
<feature type="transmembrane region" description="Helical" evidence="1">
    <location>
        <begin position="87"/>
        <end position="110"/>
    </location>
</feature>
<name>A0A4D6H9T6_9EURY</name>
<protein>
    <recommendedName>
        <fullName evidence="4">Fenitrothion hydrolase</fullName>
    </recommendedName>
</protein>
<dbReference type="GeneID" id="39846807"/>
<feature type="transmembrane region" description="Helical" evidence="1">
    <location>
        <begin position="167"/>
        <end position="188"/>
    </location>
</feature>
<feature type="transmembrane region" description="Helical" evidence="1">
    <location>
        <begin position="122"/>
        <end position="146"/>
    </location>
</feature>
<keyword evidence="1" id="KW-1133">Transmembrane helix</keyword>
<reference evidence="2 3" key="1">
    <citation type="journal article" date="2019" name="Nat. Commun.">
        <title>A new type of DNA phosphorothioation-based antiviral system in archaea.</title>
        <authorList>
            <person name="Xiong L."/>
            <person name="Liu S."/>
            <person name="Chen S."/>
            <person name="Xiao Y."/>
            <person name="Zhu B."/>
            <person name="Gao Y."/>
            <person name="Zhang Y."/>
            <person name="Chen B."/>
            <person name="Luo J."/>
            <person name="Deng Z."/>
            <person name="Chen X."/>
            <person name="Wang L."/>
            <person name="Chen S."/>
        </authorList>
    </citation>
    <scope>NUCLEOTIDE SEQUENCE [LARGE SCALE GENOMIC DNA]</scope>
    <source>
        <strain evidence="2 3">CBA1105</strain>
    </source>
</reference>
<organism evidence="2 3">
    <name type="scientific">Halapricum salinum</name>
    <dbReference type="NCBI Taxonomy" id="1457250"/>
    <lineage>
        <taxon>Archaea</taxon>
        <taxon>Methanobacteriati</taxon>
        <taxon>Methanobacteriota</taxon>
        <taxon>Stenosarchaea group</taxon>
        <taxon>Halobacteria</taxon>
        <taxon>Halobacteriales</taxon>
        <taxon>Haloarculaceae</taxon>
        <taxon>Halapricum</taxon>
    </lineage>
</organism>
<accession>A0A4D6H9T6</accession>
<dbReference type="RefSeq" id="WP_049993716.1">
    <property type="nucleotide sequence ID" value="NZ_CP031310.1"/>
</dbReference>
<feature type="transmembrane region" description="Helical" evidence="1">
    <location>
        <begin position="194"/>
        <end position="213"/>
    </location>
</feature>
<dbReference type="Proteomes" id="UP000296706">
    <property type="component" value="Chromosome"/>
</dbReference>
<keyword evidence="1" id="KW-0472">Membrane</keyword>
<gene>
    <name evidence="2" type="ORF">DV733_03040</name>
</gene>
<sequence>MHSRRVRRWETLASWLALLVVAVGPAAAHGASLGGSRETVSIPAWLFLLTGGAAIGASFLLASLVTDRALIDAIHGWRRPIPLPGERLLRGLLQLVGVVGLGFVLVVGFLGPDRGTANAAVLLVWVGWWAGFTATTYLVGSIWTALNPWRTIAELLPSLDRPYPERLGAWPSVAGLLGLVWLEVVSPVADAPGVLATVVAGYTVFTLAGALAYGSEIWFETVDPISRVFRYYGRLAPLAREDGKIRVRLPGTALSETRLVDGLDEVAFVIALVWVTTYDGFVATPTWRSLADPFVAAGVPPLALYLLVLLAGFGLFFGVFILGARYSRRLAGTYLSATALTRRFAPPLLAIAAGYHLAHYLGYFLTLAPSLATTAVAPLTLLDTVPVLALPGWFDGIALASVLLGHVLAIWAAHATAFDLFPGRLQAIRSQYPYTVVMVVYTMSSLWIVSRPTIPPPYV</sequence>
<evidence type="ECO:0000313" key="2">
    <source>
        <dbReference type="EMBL" id="QCC50271.1"/>
    </source>
</evidence>
<evidence type="ECO:0008006" key="4">
    <source>
        <dbReference type="Google" id="ProtNLM"/>
    </source>
</evidence>
<dbReference type="AlphaFoldDB" id="A0A4D6H9T6"/>
<dbReference type="KEGG" id="hsn:DV733_03040"/>